<comment type="caution">
    <text evidence="3">The sequence shown here is derived from an EMBL/GenBank/DDBJ whole genome shotgun (WGS) entry which is preliminary data.</text>
</comment>
<evidence type="ECO:0000256" key="1">
    <source>
        <dbReference type="SAM" id="MobiDB-lite"/>
    </source>
</evidence>
<accession>A0AAN7UZ05</accession>
<name>A0AAN7UZ05_9PEZI</name>
<feature type="region of interest" description="Disordered" evidence="1">
    <location>
        <begin position="28"/>
        <end position="47"/>
    </location>
</feature>
<keyword evidence="4" id="KW-1185">Reference proteome</keyword>
<dbReference type="Proteomes" id="UP001305414">
    <property type="component" value="Unassembled WGS sequence"/>
</dbReference>
<proteinExistence type="predicted"/>
<feature type="chain" id="PRO_5043010657" description="Secreted protein" evidence="2">
    <location>
        <begin position="22"/>
        <end position="68"/>
    </location>
</feature>
<evidence type="ECO:0000313" key="4">
    <source>
        <dbReference type="Proteomes" id="UP001305414"/>
    </source>
</evidence>
<sequence length="68" mass="7391">MAKLQLMLAGSASLILVGVDGRLGDGGAQPLWETKAGTDEDDVDDERGHNFTHKRYTINVETDIVHLV</sequence>
<keyword evidence="2" id="KW-0732">Signal</keyword>
<evidence type="ECO:0000313" key="3">
    <source>
        <dbReference type="EMBL" id="KAK5630454.1"/>
    </source>
</evidence>
<dbReference type="AlphaFoldDB" id="A0AAN7UZ05"/>
<gene>
    <name evidence="3" type="ORF">RRF57_006169</name>
</gene>
<dbReference type="EMBL" id="JAWHQM010000016">
    <property type="protein sequence ID" value="KAK5630454.1"/>
    <property type="molecule type" value="Genomic_DNA"/>
</dbReference>
<evidence type="ECO:0000256" key="2">
    <source>
        <dbReference type="SAM" id="SignalP"/>
    </source>
</evidence>
<protein>
    <recommendedName>
        <fullName evidence="5">Secreted protein</fullName>
    </recommendedName>
</protein>
<evidence type="ECO:0008006" key="5">
    <source>
        <dbReference type="Google" id="ProtNLM"/>
    </source>
</evidence>
<reference evidence="3 4" key="1">
    <citation type="submission" date="2023-10" db="EMBL/GenBank/DDBJ databases">
        <title>Draft genome sequence of Xylaria bambusicola isolate GMP-LS, the root and basal stem rot pathogen of sugarcane in Indonesia.</title>
        <authorList>
            <person name="Selvaraj P."/>
            <person name="Muralishankar V."/>
            <person name="Muruganantham S."/>
            <person name="Sp S."/>
            <person name="Haryani S."/>
            <person name="Lau K.J.X."/>
            <person name="Naqvi N.I."/>
        </authorList>
    </citation>
    <scope>NUCLEOTIDE SEQUENCE [LARGE SCALE GENOMIC DNA]</scope>
    <source>
        <strain evidence="3">GMP-LS</strain>
    </source>
</reference>
<feature type="signal peptide" evidence="2">
    <location>
        <begin position="1"/>
        <end position="21"/>
    </location>
</feature>
<organism evidence="3 4">
    <name type="scientific">Xylaria bambusicola</name>
    <dbReference type="NCBI Taxonomy" id="326684"/>
    <lineage>
        <taxon>Eukaryota</taxon>
        <taxon>Fungi</taxon>
        <taxon>Dikarya</taxon>
        <taxon>Ascomycota</taxon>
        <taxon>Pezizomycotina</taxon>
        <taxon>Sordariomycetes</taxon>
        <taxon>Xylariomycetidae</taxon>
        <taxon>Xylariales</taxon>
        <taxon>Xylariaceae</taxon>
        <taxon>Xylaria</taxon>
    </lineage>
</organism>